<dbReference type="SUPFAM" id="SSF48439">
    <property type="entry name" value="Protein prenylyltransferase"/>
    <property type="match status" value="1"/>
</dbReference>
<sequence length="402" mass="46571">MTSHGIARSARSRTEEQRQQDLVKIQKYRGLEDDIRQKISDNNYGTDTFQLTSKLLRLNPEYYTIWNARRRCLIYGLFSKPSAGSLPLKESQNTSAIDTHTASSDASLPSSSTEIPPRPNPPTAGKTGTTTDSDADSDVIRSELGFTVPLLMEFPKCYWIWNYRLWTLDRAIERLDVSIARRIWEEELGLVSKMLTKDRRNFHAWGYRRHVVAQLESPVLNGQSLVELEFEYTTKKIHEDLSNFSAWHNRSQLITRLLDERKADDASRKDLLDKEIEIIREALNVGPEDQSLWYYHQFLVLNLANPSSSRQIAPNLTVEERKSYIDDEVTEIKDLLQDYKDIKWIYEALIEYAIALNQLTGQPFEPESRSDVTSWLQTLRKLDPKRNGRWSNLEKDLGLSQT</sequence>
<dbReference type="PANTHER" id="PTHR11129">
    <property type="entry name" value="PROTEIN FARNESYLTRANSFERASE ALPHA SUBUNIT/RAB GERANYLGERANYL TRANSFERASE ALPHA SUBUNIT"/>
    <property type="match status" value="1"/>
</dbReference>
<organism evidence="8 9">
    <name type="scientific">Fusarium oxysporum f. sp. cepae</name>
    <dbReference type="NCBI Taxonomy" id="396571"/>
    <lineage>
        <taxon>Eukaryota</taxon>
        <taxon>Fungi</taxon>
        <taxon>Dikarya</taxon>
        <taxon>Ascomycota</taxon>
        <taxon>Pezizomycotina</taxon>
        <taxon>Sordariomycetes</taxon>
        <taxon>Hypocreomycetidae</taxon>
        <taxon>Hypocreales</taxon>
        <taxon>Nectriaceae</taxon>
        <taxon>Fusarium</taxon>
        <taxon>Fusarium oxysporum species complex</taxon>
    </lineage>
</organism>
<evidence type="ECO:0000256" key="4">
    <source>
        <dbReference type="ARBA" id="ARBA00022737"/>
    </source>
</evidence>
<feature type="compositionally biased region" description="Low complexity" evidence="7">
    <location>
        <begin position="103"/>
        <end position="112"/>
    </location>
</feature>
<comment type="catalytic activity">
    <reaction evidence="5 6">
        <text>geranylgeranyl diphosphate + L-cysteinyl-[protein] = S-geranylgeranyl-L-cysteinyl-[protein] + diphosphate</text>
        <dbReference type="Rhea" id="RHEA:21240"/>
        <dbReference type="Rhea" id="RHEA-COMP:10131"/>
        <dbReference type="Rhea" id="RHEA-COMP:11537"/>
        <dbReference type="ChEBI" id="CHEBI:29950"/>
        <dbReference type="ChEBI" id="CHEBI:33019"/>
        <dbReference type="ChEBI" id="CHEBI:57533"/>
        <dbReference type="ChEBI" id="CHEBI:86021"/>
        <dbReference type="EC" id="2.5.1.60"/>
    </reaction>
</comment>
<evidence type="ECO:0000313" key="9">
    <source>
        <dbReference type="Proteomes" id="UP000270866"/>
    </source>
</evidence>
<dbReference type="Gene3D" id="1.25.40.120">
    <property type="entry name" value="Protein prenylyltransferase"/>
    <property type="match status" value="2"/>
</dbReference>
<keyword evidence="2 6" id="KW-0637">Prenyltransferase</keyword>
<gene>
    <name evidence="8" type="ORF">BFJ65_g11812</name>
</gene>
<dbReference type="Proteomes" id="UP000270866">
    <property type="component" value="Chromosome 9"/>
</dbReference>
<comment type="similarity">
    <text evidence="1 6">Belongs to the protein prenyltransferase subunit alpha family.</text>
</comment>
<dbReference type="GO" id="GO:0097354">
    <property type="term" value="P:prenylation"/>
    <property type="evidence" value="ECO:0007669"/>
    <property type="project" value="UniProtKB-UniRule"/>
</dbReference>
<evidence type="ECO:0000256" key="2">
    <source>
        <dbReference type="ARBA" id="ARBA00022602"/>
    </source>
</evidence>
<accession>A0A3L6NBY8</accession>
<protein>
    <recommendedName>
        <fullName evidence="6">Geranylgeranyl transferase type-2 subunit alpha</fullName>
        <ecNumber evidence="6">2.5.1.60</ecNumber>
    </recommendedName>
    <alternativeName>
        <fullName evidence="6">Geranylgeranyl transferase type II subunit alpha</fullName>
    </alternativeName>
</protein>
<evidence type="ECO:0000313" key="8">
    <source>
        <dbReference type="EMBL" id="RKK15272.1"/>
    </source>
</evidence>
<keyword evidence="4" id="KW-0677">Repeat</keyword>
<comment type="function">
    <text evidence="6">Catalyzes the transfer of a geranyl-geranyl moiety from geranyl-geranyl pyrophosphate to cysteines occuring in specific C-terminal amino acid sequences.</text>
</comment>
<feature type="region of interest" description="Disordered" evidence="7">
    <location>
        <begin position="87"/>
        <end position="136"/>
    </location>
</feature>
<dbReference type="PROSITE" id="PS51147">
    <property type="entry name" value="PFTA"/>
    <property type="match status" value="4"/>
</dbReference>
<evidence type="ECO:0000256" key="7">
    <source>
        <dbReference type="SAM" id="MobiDB-lite"/>
    </source>
</evidence>
<evidence type="ECO:0000256" key="1">
    <source>
        <dbReference type="ARBA" id="ARBA00006734"/>
    </source>
</evidence>
<feature type="compositionally biased region" description="Polar residues" evidence="7">
    <location>
        <begin position="90"/>
        <end position="102"/>
    </location>
</feature>
<name>A0A3L6NBY8_FUSOX</name>
<proteinExistence type="inferred from homology"/>
<evidence type="ECO:0000256" key="3">
    <source>
        <dbReference type="ARBA" id="ARBA00022679"/>
    </source>
</evidence>
<dbReference type="GO" id="GO:0005968">
    <property type="term" value="C:Rab-protein geranylgeranyltransferase complex"/>
    <property type="evidence" value="ECO:0007669"/>
    <property type="project" value="TreeGrafter"/>
</dbReference>
<dbReference type="EC" id="2.5.1.60" evidence="6"/>
<dbReference type="GO" id="GO:0004663">
    <property type="term" value="F:Rab geranylgeranyltransferase activity"/>
    <property type="evidence" value="ECO:0007669"/>
    <property type="project" value="UniProtKB-UniRule"/>
</dbReference>
<dbReference type="Pfam" id="PF01239">
    <property type="entry name" value="PPTA"/>
    <property type="match status" value="5"/>
</dbReference>
<evidence type="ECO:0000256" key="6">
    <source>
        <dbReference type="RuleBase" id="RU367120"/>
    </source>
</evidence>
<comment type="caution">
    <text evidence="8">The sequence shown here is derived from an EMBL/GenBank/DDBJ whole genome shotgun (WGS) entry which is preliminary data.</text>
</comment>
<dbReference type="PANTHER" id="PTHR11129:SF2">
    <property type="entry name" value="GERANYLGERANYL TRANSFERASE TYPE-2 SUBUNIT ALPHA"/>
    <property type="match status" value="1"/>
</dbReference>
<dbReference type="AlphaFoldDB" id="A0A3L6NBY8"/>
<keyword evidence="3 6" id="KW-0808">Transferase</keyword>
<reference evidence="8 9" key="1">
    <citation type="journal article" date="2018" name="Sci. Rep.">
        <title>Characterisation of pathogen-specific regions and novel effector candidates in Fusarium oxysporum f. sp. cepae.</title>
        <authorList>
            <person name="Armitage A.D."/>
            <person name="Taylor A."/>
            <person name="Sobczyk M.K."/>
            <person name="Baxter L."/>
            <person name="Greenfield B.P."/>
            <person name="Bates H.J."/>
            <person name="Wilson F."/>
            <person name="Jackson A.C."/>
            <person name="Ott S."/>
            <person name="Harrison R.J."/>
            <person name="Clarkson J.P."/>
        </authorList>
    </citation>
    <scope>NUCLEOTIDE SEQUENCE [LARGE SCALE GENOMIC DNA]</scope>
    <source>
        <strain evidence="8 9">FoC_Fus2</strain>
    </source>
</reference>
<dbReference type="InterPro" id="IPR002088">
    <property type="entry name" value="Prenyl_trans_a"/>
</dbReference>
<evidence type="ECO:0000256" key="5">
    <source>
        <dbReference type="ARBA" id="ARBA00047658"/>
    </source>
</evidence>
<dbReference type="EMBL" id="MRCU01000007">
    <property type="protein sequence ID" value="RKK15272.1"/>
    <property type="molecule type" value="Genomic_DNA"/>
</dbReference>
<feature type="compositionally biased region" description="Low complexity" evidence="7">
    <location>
        <begin position="123"/>
        <end position="132"/>
    </location>
</feature>